<dbReference type="EMBL" id="MN740597">
    <property type="protein sequence ID" value="QHS78412.1"/>
    <property type="molecule type" value="Genomic_DNA"/>
</dbReference>
<organism evidence="1">
    <name type="scientific">viral metagenome</name>
    <dbReference type="NCBI Taxonomy" id="1070528"/>
    <lineage>
        <taxon>unclassified sequences</taxon>
        <taxon>metagenomes</taxon>
        <taxon>organismal metagenomes</taxon>
    </lineage>
</organism>
<proteinExistence type="predicted"/>
<protein>
    <submittedName>
        <fullName evidence="1">Uncharacterized protein</fullName>
    </submittedName>
</protein>
<reference evidence="1" key="1">
    <citation type="journal article" date="2020" name="Nature">
        <title>Giant virus diversity and host interactions through global metagenomics.</title>
        <authorList>
            <person name="Schulz F."/>
            <person name="Roux S."/>
            <person name="Paez-Espino D."/>
            <person name="Jungbluth S."/>
            <person name="Walsh D.A."/>
            <person name="Denef V.J."/>
            <person name="McMahon K.D."/>
            <person name="Konstantinidis K.T."/>
            <person name="Eloe-Fadrosh E.A."/>
            <person name="Kyrpides N.C."/>
            <person name="Woyke T."/>
        </authorList>
    </citation>
    <scope>NUCLEOTIDE SEQUENCE</scope>
    <source>
        <strain evidence="1">GVMAG-S-1021933-23</strain>
    </source>
</reference>
<accession>A0A6C0AFC2</accession>
<sequence>MLYFSKTFYKYLKLIIFYNFNYKKNFSRKTKKI</sequence>
<evidence type="ECO:0000313" key="1">
    <source>
        <dbReference type="EMBL" id="QHS78412.1"/>
    </source>
</evidence>
<name>A0A6C0AFC2_9ZZZZ</name>
<dbReference type="AlphaFoldDB" id="A0A6C0AFC2"/>